<organism evidence="1">
    <name type="scientific">Fusarium oxysporum f. sp. pisi HDV247</name>
    <dbReference type="NCBI Taxonomy" id="1080344"/>
    <lineage>
        <taxon>Eukaryota</taxon>
        <taxon>Fungi</taxon>
        <taxon>Dikarya</taxon>
        <taxon>Ascomycota</taxon>
        <taxon>Pezizomycotina</taxon>
        <taxon>Sordariomycetes</taxon>
        <taxon>Hypocreomycetidae</taxon>
        <taxon>Hypocreales</taxon>
        <taxon>Nectriaceae</taxon>
        <taxon>Fusarium</taxon>
        <taxon>Fusarium oxysporum species complex</taxon>
    </lineage>
</organism>
<dbReference type="Proteomes" id="UP000030751">
    <property type="component" value="Unassembled WGS sequence"/>
</dbReference>
<dbReference type="HOGENOM" id="CLU_1835251_0_0_1"/>
<gene>
    <name evidence="2" type="ORF">FOVG_19083</name>
    <name evidence="1" type="ORF">FOVG_19832</name>
</gene>
<proteinExistence type="predicted"/>
<reference evidence="1" key="2">
    <citation type="submission" date="2014-02" db="EMBL/GenBank/DDBJ databases">
        <title>Annotation of the Genome Sequence of Fusarium oxysporum HDV247.</title>
        <authorList>
            <consortium name="The Broad Institute Genomics Platform"/>
            <person name="Ma L.-J."/>
            <person name="Corby-Kistler H."/>
            <person name="Broz K."/>
            <person name="Gale L.R."/>
            <person name="Jonkers W."/>
            <person name="O'Donnell K."/>
            <person name="Ploetz R."/>
            <person name="Steinberg C."/>
            <person name="Schwartz D.C."/>
            <person name="VanEtten H."/>
            <person name="Zhou S."/>
            <person name="Young S.K."/>
            <person name="Zeng Q."/>
            <person name="Gargeya S."/>
            <person name="Fitzgerald M."/>
            <person name="Abouelleil A."/>
            <person name="Alvarado L."/>
            <person name="Chapman S.B."/>
            <person name="Gainer-Dewar J."/>
            <person name="Goldberg J."/>
            <person name="Griggs A."/>
            <person name="Gujja S."/>
            <person name="Hansen M."/>
            <person name="Howarth C."/>
            <person name="Imamovic A."/>
            <person name="Ireland A."/>
            <person name="Larimer J."/>
            <person name="McCowan C."/>
            <person name="Murphy C."/>
            <person name="Pearson M."/>
            <person name="Poon T.W."/>
            <person name="Priest M."/>
            <person name="Roberts A."/>
            <person name="Saif S."/>
            <person name="Shea T."/>
            <person name="Sykes S."/>
            <person name="Wortman J."/>
            <person name="Nusbaum C."/>
            <person name="Birren B."/>
        </authorList>
    </citation>
    <scope>NUCLEOTIDE SEQUENCE</scope>
    <source>
        <strain evidence="1">HDV247</strain>
    </source>
</reference>
<accession>W9NCX7</accession>
<dbReference type="EMBL" id="JH651113">
    <property type="protein sequence ID" value="EXA29444.1"/>
    <property type="molecule type" value="Genomic_DNA"/>
</dbReference>
<reference evidence="1" key="1">
    <citation type="submission" date="2011-10" db="EMBL/GenBank/DDBJ databases">
        <title>The Genome Sequence of Fusarium oxysporum HDV247.</title>
        <authorList>
            <consortium name="The Broad Institute Genome Sequencing Platform"/>
            <person name="Ma L.-J."/>
            <person name="Gale L.R."/>
            <person name="Schwartz D.C."/>
            <person name="Zhou S."/>
            <person name="Corby-Kistler H."/>
            <person name="Young S.K."/>
            <person name="Zeng Q."/>
            <person name="Gargeya S."/>
            <person name="Fitzgerald M."/>
            <person name="Haas B."/>
            <person name="Abouelleil A."/>
            <person name="Alvarado L."/>
            <person name="Arachchi H.M."/>
            <person name="Berlin A."/>
            <person name="Brown A."/>
            <person name="Chapman S.B."/>
            <person name="Chen Z."/>
            <person name="Dunbar C."/>
            <person name="Freedman E."/>
            <person name="Gearin G."/>
            <person name="Goldberg J."/>
            <person name="Griggs A."/>
            <person name="Gujja S."/>
            <person name="Heiman D."/>
            <person name="Howarth C."/>
            <person name="Larson L."/>
            <person name="Lui A."/>
            <person name="MacDonald P.J.P."/>
            <person name="Montmayeur A."/>
            <person name="Murphy C."/>
            <person name="Neiman D."/>
            <person name="Pearson M."/>
            <person name="Priest M."/>
            <person name="Roberts A."/>
            <person name="Saif S."/>
            <person name="Shea T."/>
            <person name="Shenoy N."/>
            <person name="Sisk P."/>
            <person name="Stolte C."/>
            <person name="Sykes S."/>
            <person name="Wortman J."/>
            <person name="Nusbaum C."/>
            <person name="Birren B."/>
        </authorList>
    </citation>
    <scope>NUCLEOTIDE SEQUENCE [LARGE SCALE GENOMIC DNA]</scope>
    <source>
        <strain evidence="1">HDV247</strain>
    </source>
</reference>
<dbReference type="AlphaFoldDB" id="W9NCX7"/>
<sequence>MRLQPAELFNCHRRFLPLCLLTTWCCRGSGSIRRVACRDKLWGACSTQCQASTTATKSRGCPCGSGAACCEEASWHARGYHFNLIVWGPVCSSQWICGGRRVSAVCIEAGRQTDCPDSKIHLSSCLELGGYQCRRDCRLG</sequence>
<name>W9NCX7_FUSOX</name>
<evidence type="ECO:0000313" key="1">
    <source>
        <dbReference type="EMBL" id="EXA28571.1"/>
    </source>
</evidence>
<dbReference type="EMBL" id="KI981332">
    <property type="protein sequence ID" value="EXA28571.1"/>
    <property type="molecule type" value="Genomic_DNA"/>
</dbReference>
<protein>
    <submittedName>
        <fullName evidence="1">Uncharacterized protein</fullName>
    </submittedName>
</protein>
<evidence type="ECO:0000313" key="2">
    <source>
        <dbReference type="EMBL" id="EXA29444.1"/>
    </source>
</evidence>